<dbReference type="InterPro" id="IPR002326">
    <property type="entry name" value="Cyt_c1"/>
</dbReference>
<dbReference type="GO" id="GO:0009055">
    <property type="term" value="F:electron transfer activity"/>
    <property type="evidence" value="ECO:0007669"/>
    <property type="project" value="InterPro"/>
</dbReference>
<dbReference type="PANTHER" id="PTHR10266:SF3">
    <property type="entry name" value="CYTOCHROME C1, HEME PROTEIN, MITOCHONDRIAL"/>
    <property type="match status" value="1"/>
</dbReference>
<dbReference type="InterPro" id="IPR021157">
    <property type="entry name" value="Cyt_c1_TM_anchor_C"/>
</dbReference>
<evidence type="ECO:0000256" key="1">
    <source>
        <dbReference type="ARBA" id="ARBA00004434"/>
    </source>
</evidence>
<keyword evidence="12" id="KW-0496">Mitochondrion</keyword>
<evidence type="ECO:0000256" key="12">
    <source>
        <dbReference type="ARBA" id="ARBA00023128"/>
    </source>
</evidence>
<evidence type="ECO:0000256" key="2">
    <source>
        <dbReference type="ARBA" id="ARBA00006488"/>
    </source>
</evidence>
<evidence type="ECO:0000256" key="10">
    <source>
        <dbReference type="ARBA" id="ARBA00022989"/>
    </source>
</evidence>
<dbReference type="InterPro" id="IPR036909">
    <property type="entry name" value="Cyt_c-like_dom_sf"/>
</dbReference>
<comment type="subcellular location">
    <subcellularLocation>
        <location evidence="1">Mitochondrion inner membrane</location>
        <topology evidence="1">Single-pass membrane protein</topology>
    </subcellularLocation>
</comment>
<keyword evidence="3" id="KW-0813">Transport</keyword>
<evidence type="ECO:0000313" key="18">
    <source>
        <dbReference type="Proteomes" id="UP001055439"/>
    </source>
</evidence>
<keyword evidence="8" id="KW-0999">Mitochondrion inner membrane</keyword>
<dbReference type="GO" id="GO:0020037">
    <property type="term" value="F:heme binding"/>
    <property type="evidence" value="ECO:0007669"/>
    <property type="project" value="InterPro"/>
</dbReference>
<keyword evidence="18" id="KW-1185">Reference proteome</keyword>
<gene>
    <name evidence="17" type="ORF">MUK42_08046</name>
</gene>
<dbReference type="SUPFAM" id="SSF81496">
    <property type="entry name" value="Cytochrome c1 subunit of cytochrome bc1 complex (Ubiquinol-cytochrome c reductase), transmembrane anchor"/>
    <property type="match status" value="1"/>
</dbReference>
<keyword evidence="7 14" id="KW-0479">Metal-binding</keyword>
<dbReference type="Proteomes" id="UP001055439">
    <property type="component" value="Chromosome 8"/>
</dbReference>
<reference evidence="17" key="1">
    <citation type="submission" date="2022-05" db="EMBL/GenBank/DDBJ databases">
        <title>The Musa troglodytarum L. genome provides insights into the mechanism of non-climacteric behaviour and enrichment of carotenoids.</title>
        <authorList>
            <person name="Wang J."/>
        </authorList>
    </citation>
    <scope>NUCLEOTIDE SEQUENCE</scope>
    <source>
        <tissue evidence="17">Leaf</tissue>
    </source>
</reference>
<dbReference type="FunFam" id="1.10.760.10:FF:000002">
    <property type="entry name" value="Cytochrome c1, heme protein"/>
    <property type="match status" value="1"/>
</dbReference>
<feature type="binding site" description="covalent" evidence="14">
    <location>
        <position position="101"/>
    </location>
    <ligand>
        <name>heme c</name>
        <dbReference type="ChEBI" id="CHEBI:61717"/>
    </ligand>
</feature>
<feature type="transmembrane region" description="Helical" evidence="15">
    <location>
        <begin position="246"/>
        <end position="271"/>
    </location>
</feature>
<protein>
    <submittedName>
        <fullName evidence="17">Cytochrome c1-1, heme protein</fullName>
    </submittedName>
</protein>
<evidence type="ECO:0000256" key="7">
    <source>
        <dbReference type="ARBA" id="ARBA00022723"/>
    </source>
</evidence>
<feature type="transmembrane region" description="Helical" evidence="15">
    <location>
        <begin position="303"/>
        <end position="320"/>
    </location>
</feature>
<dbReference type="Gene3D" id="1.20.5.100">
    <property type="entry name" value="Cytochrome c1, transmembrane anchor, C-terminal"/>
    <property type="match status" value="1"/>
</dbReference>
<dbReference type="GO" id="GO:0005743">
    <property type="term" value="C:mitochondrial inner membrane"/>
    <property type="evidence" value="ECO:0007669"/>
    <property type="project" value="UniProtKB-SubCell"/>
</dbReference>
<keyword evidence="5" id="KW-0679">Respiratory chain</keyword>
<keyword evidence="10 15" id="KW-1133">Transmembrane helix</keyword>
<keyword evidence="6 15" id="KW-0812">Transmembrane</keyword>
<dbReference type="PANTHER" id="PTHR10266">
    <property type="entry name" value="CYTOCHROME C1"/>
    <property type="match status" value="1"/>
</dbReference>
<evidence type="ECO:0000313" key="17">
    <source>
        <dbReference type="EMBL" id="URE38568.1"/>
    </source>
</evidence>
<evidence type="ECO:0000256" key="5">
    <source>
        <dbReference type="ARBA" id="ARBA00022660"/>
    </source>
</evidence>
<dbReference type="Gene3D" id="1.10.760.10">
    <property type="entry name" value="Cytochrome c-like domain"/>
    <property type="match status" value="1"/>
</dbReference>
<proteinExistence type="inferred from homology"/>
<evidence type="ECO:0000256" key="6">
    <source>
        <dbReference type="ARBA" id="ARBA00022692"/>
    </source>
</evidence>
<dbReference type="AlphaFoldDB" id="A0A9E7HZV0"/>
<dbReference type="GO" id="GO:0006122">
    <property type="term" value="P:mitochondrial electron transport, ubiquinol to cytochrome c"/>
    <property type="evidence" value="ECO:0007669"/>
    <property type="project" value="TreeGrafter"/>
</dbReference>
<organism evidence="17 18">
    <name type="scientific">Musa troglodytarum</name>
    <name type="common">fe'i banana</name>
    <dbReference type="NCBI Taxonomy" id="320322"/>
    <lineage>
        <taxon>Eukaryota</taxon>
        <taxon>Viridiplantae</taxon>
        <taxon>Streptophyta</taxon>
        <taxon>Embryophyta</taxon>
        <taxon>Tracheophyta</taxon>
        <taxon>Spermatophyta</taxon>
        <taxon>Magnoliopsida</taxon>
        <taxon>Liliopsida</taxon>
        <taxon>Zingiberales</taxon>
        <taxon>Musaceae</taxon>
        <taxon>Musa</taxon>
    </lineage>
</organism>
<sequence>MAAGRVINRLLRKGFRFHSSAQAPSLVSSVRQEDAGIKSLKVLALVGAGISGILSFASVTSADEAEHGLPAPSYPWPHKGILSSYDHASIRRGHQVYQQVCASCHSMSLISYRDLIGVAYTEEETKAMAAEIEVVDGPNDEGEMFTRPGKLSDRFPQPYPNEQAARFANGGAYPPDLSLITKARHNGQNYVFALLTGYRDPPAGVSIRDGLHYNPYFPGGAIAMPKMLIDGAMEYEDGTPATEAQVCFLMVSTVTFYVIFFSVSSLLGITYGSPPVLSQMGKDVVTFLSWAAEPEMEERKLMGFKWIFVLSLALLQAAYYRRLKWSIFKSRKLVLDVIN</sequence>
<dbReference type="PRINTS" id="PR00603">
    <property type="entry name" value="CYTOCHROMEC1"/>
</dbReference>
<keyword evidence="4 14" id="KW-0349">Heme</keyword>
<feature type="binding site" description="covalent" evidence="14">
    <location>
        <position position="224"/>
    </location>
    <ligand>
        <name>heme c</name>
        <dbReference type="ChEBI" id="CHEBI:61717"/>
    </ligand>
</feature>
<evidence type="ECO:0000256" key="11">
    <source>
        <dbReference type="ARBA" id="ARBA00023004"/>
    </source>
</evidence>
<evidence type="ECO:0000256" key="9">
    <source>
        <dbReference type="ARBA" id="ARBA00022982"/>
    </source>
</evidence>
<name>A0A9E7HZV0_9LILI</name>
<dbReference type="SUPFAM" id="SSF46626">
    <property type="entry name" value="Cytochrome c"/>
    <property type="match status" value="1"/>
</dbReference>
<keyword evidence="13 15" id="KW-0472">Membrane</keyword>
<accession>A0A9E7HZV0</accession>
<feature type="domain" description="Cytochrome c" evidence="16">
    <location>
        <begin position="88"/>
        <end position="240"/>
    </location>
</feature>
<evidence type="ECO:0000256" key="14">
    <source>
        <dbReference type="PIRSR" id="PIRSR602326-1"/>
    </source>
</evidence>
<dbReference type="FunFam" id="1.20.5.100:FF:000003">
    <property type="entry name" value="Cytochrome c1, heme protein, mitochondrial"/>
    <property type="match status" value="1"/>
</dbReference>
<evidence type="ECO:0000256" key="15">
    <source>
        <dbReference type="SAM" id="Phobius"/>
    </source>
</evidence>
<evidence type="ECO:0000256" key="13">
    <source>
        <dbReference type="ARBA" id="ARBA00023136"/>
    </source>
</evidence>
<dbReference type="PROSITE" id="PS51007">
    <property type="entry name" value="CYTC"/>
    <property type="match status" value="1"/>
</dbReference>
<comment type="similarity">
    <text evidence="2">Belongs to the cytochrome c family.</text>
</comment>
<dbReference type="OrthoDB" id="5925at2759"/>
<feature type="binding site" description="axial binding residue" evidence="14">
    <location>
        <position position="105"/>
    </location>
    <ligand>
        <name>heme c</name>
        <dbReference type="ChEBI" id="CHEBI:61717"/>
    </ligand>
    <ligandPart>
        <name>Fe</name>
        <dbReference type="ChEBI" id="CHEBI:18248"/>
    </ligandPart>
</feature>
<comment type="cofactor">
    <cofactor evidence="14">
        <name>heme c</name>
        <dbReference type="ChEBI" id="CHEBI:61717"/>
    </cofactor>
    <text evidence="14">Binds 1 heme c group covalently per subunit.</text>
</comment>
<dbReference type="Pfam" id="PF02167">
    <property type="entry name" value="Cytochrom_C1"/>
    <property type="match status" value="2"/>
</dbReference>
<keyword evidence="11 14" id="KW-0408">Iron</keyword>
<evidence type="ECO:0000259" key="16">
    <source>
        <dbReference type="PROSITE" id="PS51007"/>
    </source>
</evidence>
<dbReference type="EMBL" id="CP097510">
    <property type="protein sequence ID" value="URE38568.1"/>
    <property type="molecule type" value="Genomic_DNA"/>
</dbReference>
<feature type="binding site" description="covalent" evidence="14">
    <location>
        <position position="104"/>
    </location>
    <ligand>
        <name>heme c</name>
        <dbReference type="ChEBI" id="CHEBI:61717"/>
    </ligand>
</feature>
<dbReference type="GO" id="GO:0046872">
    <property type="term" value="F:metal ion binding"/>
    <property type="evidence" value="ECO:0007669"/>
    <property type="project" value="UniProtKB-KW"/>
</dbReference>
<evidence type="ECO:0000256" key="8">
    <source>
        <dbReference type="ARBA" id="ARBA00022792"/>
    </source>
</evidence>
<evidence type="ECO:0000256" key="3">
    <source>
        <dbReference type="ARBA" id="ARBA00022448"/>
    </source>
</evidence>
<evidence type="ECO:0000256" key="4">
    <source>
        <dbReference type="ARBA" id="ARBA00022617"/>
    </source>
</evidence>
<dbReference type="InterPro" id="IPR009056">
    <property type="entry name" value="Cyt_c-like_dom"/>
</dbReference>
<keyword evidence="9" id="KW-0249">Electron transport</keyword>